<dbReference type="RefSeq" id="WP_189653640.1">
    <property type="nucleotide sequence ID" value="NZ_BMRC01000045.1"/>
</dbReference>
<gene>
    <name evidence="2" type="ORF">ACFFV7_53780</name>
</gene>
<keyword evidence="1 2" id="KW-0808">Transferase</keyword>
<dbReference type="InterPro" id="IPR023606">
    <property type="entry name" value="CoA-Trfase_III_dom_1_sf"/>
</dbReference>
<sequence>MTGLSDIRIIAVEQYGAGPFGSLHLAELGADVIKIEDARTGGDIGRHVPPFAEDDDSLFFQSFNRNKRSICLDLSVPAGVAVLHRLVEGADALMYNLRGDVPDKLGLRYADLSHLNPRLVVCSLSGYGMTGPRRAEPAYDYVVQGLAAWMDLTGDPAGPPTKSGLSLVDYCGGVVAAMSLLAGIHVARRDGVGGECDVSLFDTAMAMLSYPATWFLTRGHETRRKTRSAHPSVVPFGAYPTADGWLMLACVKPVFFERLTKVLGVAEVAADPRFATLAGRQAHQADLDAVLDSALSRHGTDHWVGLLSAAGVPCGPVNGLREAFEEPQAAQRGLVVDTEHPSFGTVRHVRTAGRAWWENPAPDRAPGLGEHREQILREELGMSAAELADLARGGAFGGER</sequence>
<dbReference type="Gene3D" id="3.30.1540.10">
    <property type="entry name" value="formyl-coa transferase, domain 3"/>
    <property type="match status" value="1"/>
</dbReference>
<dbReference type="Gene3D" id="3.40.50.10540">
    <property type="entry name" value="Crotonobetainyl-coa:carnitine coa-transferase, domain 1"/>
    <property type="match status" value="1"/>
</dbReference>
<proteinExistence type="predicted"/>
<dbReference type="InterPro" id="IPR044855">
    <property type="entry name" value="CoA-Trfase_III_dom3_sf"/>
</dbReference>
<dbReference type="InterPro" id="IPR003673">
    <property type="entry name" value="CoA-Trfase_fam_III"/>
</dbReference>
<evidence type="ECO:0000313" key="2">
    <source>
        <dbReference type="EMBL" id="MFB9210140.1"/>
    </source>
</evidence>
<keyword evidence="3" id="KW-1185">Reference proteome</keyword>
<name>A0ABV5J1S9_9ACTN</name>
<dbReference type="PANTHER" id="PTHR48207:SF3">
    <property type="entry name" value="SUCCINATE--HYDROXYMETHYLGLUTARATE COA-TRANSFERASE"/>
    <property type="match status" value="1"/>
</dbReference>
<dbReference type="Proteomes" id="UP001589647">
    <property type="component" value="Unassembled WGS sequence"/>
</dbReference>
<reference evidence="2 3" key="1">
    <citation type="submission" date="2024-09" db="EMBL/GenBank/DDBJ databases">
        <authorList>
            <person name="Sun Q."/>
            <person name="Mori K."/>
        </authorList>
    </citation>
    <scope>NUCLEOTIDE SEQUENCE [LARGE SCALE GENOMIC DNA]</scope>
    <source>
        <strain evidence="2 3">CCM 3426</strain>
    </source>
</reference>
<organism evidence="2 3">
    <name type="scientific">Nonomuraea spiralis</name>
    <dbReference type="NCBI Taxonomy" id="46182"/>
    <lineage>
        <taxon>Bacteria</taxon>
        <taxon>Bacillati</taxon>
        <taxon>Actinomycetota</taxon>
        <taxon>Actinomycetes</taxon>
        <taxon>Streptosporangiales</taxon>
        <taxon>Streptosporangiaceae</taxon>
        <taxon>Nonomuraea</taxon>
    </lineage>
</organism>
<dbReference type="EMBL" id="JBHMEI010000112">
    <property type="protein sequence ID" value="MFB9210140.1"/>
    <property type="molecule type" value="Genomic_DNA"/>
</dbReference>
<accession>A0ABV5J1S9</accession>
<dbReference type="SUPFAM" id="SSF89796">
    <property type="entry name" value="CoA-transferase family III (CaiB/BaiF)"/>
    <property type="match status" value="1"/>
</dbReference>
<comment type="caution">
    <text evidence="2">The sequence shown here is derived from an EMBL/GenBank/DDBJ whole genome shotgun (WGS) entry which is preliminary data.</text>
</comment>
<dbReference type="InterPro" id="IPR050483">
    <property type="entry name" value="CoA-transferase_III_domain"/>
</dbReference>
<dbReference type="Pfam" id="PF02515">
    <property type="entry name" value="CoA_transf_3"/>
    <property type="match status" value="1"/>
</dbReference>
<dbReference type="PANTHER" id="PTHR48207">
    <property type="entry name" value="SUCCINATE--HYDROXYMETHYLGLUTARATE COA-TRANSFERASE"/>
    <property type="match status" value="1"/>
</dbReference>
<dbReference type="GO" id="GO:0016740">
    <property type="term" value="F:transferase activity"/>
    <property type="evidence" value="ECO:0007669"/>
    <property type="project" value="UniProtKB-KW"/>
</dbReference>
<evidence type="ECO:0000256" key="1">
    <source>
        <dbReference type="ARBA" id="ARBA00022679"/>
    </source>
</evidence>
<protein>
    <submittedName>
        <fullName evidence="2">CaiB/BaiF CoA transferase family protein</fullName>
    </submittedName>
</protein>
<evidence type="ECO:0000313" key="3">
    <source>
        <dbReference type="Proteomes" id="UP001589647"/>
    </source>
</evidence>